<evidence type="ECO:0000256" key="4">
    <source>
        <dbReference type="PIRSR" id="PIRSR000106-3"/>
    </source>
</evidence>
<evidence type="ECO:0000256" key="2">
    <source>
        <dbReference type="PIRSR" id="PIRSR000106-1"/>
    </source>
</evidence>
<comment type="similarity">
    <text evidence="1">Belongs to the malic enzymes family.</text>
</comment>
<evidence type="ECO:0000259" key="7">
    <source>
        <dbReference type="SMART" id="SM01274"/>
    </source>
</evidence>
<dbReference type="EMBL" id="HBFC01028464">
    <property type="protein sequence ID" value="CAD8715931.1"/>
    <property type="molecule type" value="Transcribed_RNA"/>
</dbReference>
<dbReference type="PANTHER" id="PTHR23406">
    <property type="entry name" value="MALIC ENZYME-RELATED"/>
    <property type="match status" value="1"/>
</dbReference>
<feature type="active site" description="Proton acceptor" evidence="2">
    <location>
        <position position="253"/>
    </location>
</feature>
<feature type="region of interest" description="Disordered" evidence="5">
    <location>
        <begin position="59"/>
        <end position="81"/>
    </location>
</feature>
<comment type="cofactor">
    <cofactor evidence="4">
        <name>Mg(2+)</name>
        <dbReference type="ChEBI" id="CHEBI:18420"/>
    </cofactor>
    <cofactor evidence="4">
        <name>Mn(2+)</name>
        <dbReference type="ChEBI" id="CHEBI:29035"/>
    </cofactor>
    <text evidence="4">Divalent metal cations. Prefers magnesium or manganese.</text>
</comment>
<dbReference type="AlphaFoldDB" id="A0A7S0XDC5"/>
<keyword evidence="4" id="KW-0479">Metal-binding</keyword>
<dbReference type="GO" id="GO:0006108">
    <property type="term" value="P:malate metabolic process"/>
    <property type="evidence" value="ECO:0007669"/>
    <property type="project" value="TreeGrafter"/>
</dbReference>
<organism evidence="8">
    <name type="scientific">Mantoniella antarctica</name>
    <dbReference type="NCBI Taxonomy" id="81844"/>
    <lineage>
        <taxon>Eukaryota</taxon>
        <taxon>Viridiplantae</taxon>
        <taxon>Chlorophyta</taxon>
        <taxon>Mamiellophyceae</taxon>
        <taxon>Mamiellales</taxon>
        <taxon>Mamiellaceae</taxon>
        <taxon>Mantoniella</taxon>
    </lineage>
</organism>
<protein>
    <recommendedName>
        <fullName evidence="9">Malic enzyme</fullName>
    </recommendedName>
</protein>
<dbReference type="Gene3D" id="3.40.50.720">
    <property type="entry name" value="NAD(P)-binding Rossmann-like Domain"/>
    <property type="match status" value="1"/>
</dbReference>
<dbReference type="GO" id="GO:0004473">
    <property type="term" value="F:malate dehydrogenase (decarboxylating) (NADP+) activity"/>
    <property type="evidence" value="ECO:0007669"/>
    <property type="project" value="TreeGrafter"/>
</dbReference>
<evidence type="ECO:0000256" key="5">
    <source>
        <dbReference type="SAM" id="MobiDB-lite"/>
    </source>
</evidence>
<dbReference type="InterPro" id="IPR046346">
    <property type="entry name" value="Aminoacid_DH-like_N_sf"/>
</dbReference>
<dbReference type="SMART" id="SM00919">
    <property type="entry name" value="Malic_M"/>
    <property type="match status" value="1"/>
</dbReference>
<dbReference type="Pfam" id="PF00390">
    <property type="entry name" value="malic"/>
    <property type="match status" value="1"/>
</dbReference>
<evidence type="ECO:0008006" key="9">
    <source>
        <dbReference type="Google" id="ProtNLM"/>
    </source>
</evidence>
<gene>
    <name evidence="8" type="ORF">MANT1106_LOCUS17016</name>
</gene>
<dbReference type="InterPro" id="IPR037062">
    <property type="entry name" value="Malic_N_dom_sf"/>
</dbReference>
<feature type="binding site" evidence="4">
    <location>
        <position position="325"/>
    </location>
    <ligand>
        <name>a divalent metal cation</name>
        <dbReference type="ChEBI" id="CHEBI:60240"/>
    </ligand>
</feature>
<reference evidence="8" key="1">
    <citation type="submission" date="2021-01" db="EMBL/GenBank/DDBJ databases">
        <authorList>
            <person name="Corre E."/>
            <person name="Pelletier E."/>
            <person name="Niang G."/>
            <person name="Scheremetjew M."/>
            <person name="Finn R."/>
            <person name="Kale V."/>
            <person name="Holt S."/>
            <person name="Cochrane G."/>
            <person name="Meng A."/>
            <person name="Brown T."/>
            <person name="Cohen L."/>
        </authorList>
    </citation>
    <scope>NUCLEOTIDE SEQUENCE</scope>
    <source>
        <strain evidence="8">SL-175</strain>
    </source>
</reference>
<dbReference type="PANTHER" id="PTHR23406:SF90">
    <property type="entry name" value="MALIC ENZYME-RELATED"/>
    <property type="match status" value="1"/>
</dbReference>
<feature type="domain" description="Malic enzyme NAD-binding" evidence="6">
    <location>
        <begin position="350"/>
        <end position="640"/>
    </location>
</feature>
<dbReference type="InterPro" id="IPR036291">
    <property type="entry name" value="NAD(P)-bd_dom_sf"/>
</dbReference>
<dbReference type="Pfam" id="PF03949">
    <property type="entry name" value="Malic_M"/>
    <property type="match status" value="2"/>
</dbReference>
<evidence type="ECO:0000256" key="3">
    <source>
        <dbReference type="PIRSR" id="PIRSR000106-2"/>
    </source>
</evidence>
<evidence type="ECO:0000313" key="8">
    <source>
        <dbReference type="EMBL" id="CAD8715931.1"/>
    </source>
</evidence>
<name>A0A7S0XDC5_9CHLO</name>
<sequence length="673" mass="72895">MGLAATARRGGGVALKDMRAAATSMLRGACGGGATRGGVSCTATSHGVRSFAARAGWAGVGGRGEEEDPEETSVWEAHEDPPPLTPWVRQVISGVQLIRNPRYNKGMAFTDDERDRMHMRGLLPPAKFSQNMQAKRVMRNVRGLADPVAQHFHLLGLQDRNERLFYRVMIDHAEELMPVMYTPTVGKVCQKFSEVFNRPRGVYVSSHRDRGAIYRILKNWPEKFVKLVVVTDGERVMGLGDLGVQGMGVAVSKTNLYTSMGGVDPADCLPVCIDVGTNNQELLNDPLYIGQKTPRLTGEQYDDFLDEFVAAVKRRFGDRCIIQFEDFSNKNGKRLLERYATQAPTFNDDIHGVAAITLAGIIAALPKTGGTVGDHRYLIAGAGETGTGIGEMIAEHIAQTARITVVEARKKIWFVDSKGLVTRARAEVEEDLALHKLPWAHDGTPDCHTVLEAVRAIKPTALIGVRRHRHSLQKGALAGPEGVGDGIILGKAGGMAGEPPRLFTREVLEEMGRNAAAPLIFALSRPETISECTAEQAYAATGGRCVFATGCPVHPFTSLADGRTVAPRQSTSAYIFPGFAMGLILADATRVRAPMFIAAAEAVASMVTEQDLAAGAVYPRIAQVREVSARVAARVAGKCYEMGLAKRGAAPNHDRLVAMAKKKMYNPAYRCYM</sequence>
<feature type="binding site" evidence="4">
    <location>
        <position position="326"/>
    </location>
    <ligand>
        <name>a divalent metal cation</name>
        <dbReference type="ChEBI" id="CHEBI:60240"/>
    </ligand>
</feature>
<feature type="binding site" evidence="4">
    <location>
        <position position="349"/>
    </location>
    <ligand>
        <name>a divalent metal cation</name>
        <dbReference type="ChEBI" id="CHEBI:60240"/>
    </ligand>
</feature>
<evidence type="ECO:0000256" key="1">
    <source>
        <dbReference type="ARBA" id="ARBA00008785"/>
    </source>
</evidence>
<dbReference type="SUPFAM" id="SSF53223">
    <property type="entry name" value="Aminoacid dehydrogenase-like, N-terminal domain"/>
    <property type="match status" value="1"/>
</dbReference>
<dbReference type="GO" id="GO:0046872">
    <property type="term" value="F:metal ion binding"/>
    <property type="evidence" value="ECO:0007669"/>
    <property type="project" value="UniProtKB-KW"/>
</dbReference>
<dbReference type="Gene3D" id="3.40.50.10380">
    <property type="entry name" value="Malic enzyme, N-terminal domain"/>
    <property type="match status" value="1"/>
</dbReference>
<dbReference type="NCBIfam" id="NF010052">
    <property type="entry name" value="PRK13529.1"/>
    <property type="match status" value="1"/>
</dbReference>
<dbReference type="GO" id="GO:0051287">
    <property type="term" value="F:NAD binding"/>
    <property type="evidence" value="ECO:0007669"/>
    <property type="project" value="InterPro"/>
</dbReference>
<dbReference type="PRINTS" id="PR00072">
    <property type="entry name" value="MALOXRDTASE"/>
</dbReference>
<dbReference type="InterPro" id="IPR012302">
    <property type="entry name" value="Malic_NAD-bd"/>
</dbReference>
<feature type="binding site" evidence="3">
    <location>
        <position position="235"/>
    </location>
    <ligand>
        <name>(S)-malate</name>
        <dbReference type="ChEBI" id="CHEBI:15589"/>
    </ligand>
</feature>
<accession>A0A7S0XDC5</accession>
<proteinExistence type="inferred from homology"/>
<dbReference type="GO" id="GO:0009507">
    <property type="term" value="C:chloroplast"/>
    <property type="evidence" value="ECO:0007669"/>
    <property type="project" value="TreeGrafter"/>
</dbReference>
<dbReference type="InterPro" id="IPR001891">
    <property type="entry name" value="Malic_OxRdtase"/>
</dbReference>
<evidence type="ECO:0000259" key="6">
    <source>
        <dbReference type="SMART" id="SM00919"/>
    </source>
</evidence>
<feature type="domain" description="Malic enzyme N-terminal" evidence="7">
    <location>
        <begin position="158"/>
        <end position="340"/>
    </location>
</feature>
<feature type="active site" description="Proton donor" evidence="2">
    <location>
        <position position="181"/>
    </location>
</feature>
<dbReference type="PIRSF" id="PIRSF000106">
    <property type="entry name" value="ME"/>
    <property type="match status" value="1"/>
</dbReference>
<dbReference type="SMART" id="SM01274">
    <property type="entry name" value="malic"/>
    <property type="match status" value="1"/>
</dbReference>
<dbReference type="SUPFAM" id="SSF51735">
    <property type="entry name" value="NAD(P)-binding Rossmann-fold domains"/>
    <property type="match status" value="1"/>
</dbReference>
<dbReference type="InterPro" id="IPR012301">
    <property type="entry name" value="Malic_N_dom"/>
</dbReference>